<dbReference type="InterPro" id="IPR050197">
    <property type="entry name" value="Aldolase_class_II_sugar_metab"/>
</dbReference>
<dbReference type="PANTHER" id="PTHR22789:SF0">
    <property type="entry name" value="3-OXO-TETRONATE 4-PHOSPHATE DECARBOXYLASE-RELATED"/>
    <property type="match status" value="1"/>
</dbReference>
<dbReference type="InterPro" id="IPR036409">
    <property type="entry name" value="Aldolase_II/adducin_N_sf"/>
</dbReference>
<dbReference type="PANTHER" id="PTHR22789">
    <property type="entry name" value="FUCULOSE PHOSPHATE ALDOLASE"/>
    <property type="match status" value="1"/>
</dbReference>
<keyword evidence="2" id="KW-0456">Lyase</keyword>
<dbReference type="SUPFAM" id="SSF53639">
    <property type="entry name" value="AraD/HMP-PK domain-like"/>
    <property type="match status" value="1"/>
</dbReference>
<protein>
    <submittedName>
        <fullName evidence="4">Class II aldolase/adducin family protein</fullName>
    </submittedName>
</protein>
<keyword evidence="5" id="KW-1185">Reference proteome</keyword>
<feature type="domain" description="Class II aldolase/adducin N-terminal" evidence="3">
    <location>
        <begin position="92"/>
        <end position="268"/>
    </location>
</feature>
<dbReference type="GO" id="GO:0005829">
    <property type="term" value="C:cytosol"/>
    <property type="evidence" value="ECO:0007669"/>
    <property type="project" value="TreeGrafter"/>
</dbReference>
<evidence type="ECO:0000259" key="3">
    <source>
        <dbReference type="SMART" id="SM01007"/>
    </source>
</evidence>
<reference evidence="4 5" key="1">
    <citation type="submission" date="2023-10" db="EMBL/GenBank/DDBJ databases">
        <title>Rubellicoccus peritrichatus gen. nov., sp. nov., isolated from an algae of coral reef tank.</title>
        <authorList>
            <person name="Luo J."/>
        </authorList>
    </citation>
    <scope>NUCLEOTIDE SEQUENCE [LARGE SCALE GENOMIC DNA]</scope>
    <source>
        <strain evidence="4 5">CR14</strain>
    </source>
</reference>
<dbReference type="GO" id="GO:0046872">
    <property type="term" value="F:metal ion binding"/>
    <property type="evidence" value="ECO:0007669"/>
    <property type="project" value="UniProtKB-KW"/>
</dbReference>
<evidence type="ECO:0000256" key="1">
    <source>
        <dbReference type="ARBA" id="ARBA00022723"/>
    </source>
</evidence>
<sequence>MKKVYTAKDIQALVASGQPLSSIPDSAVLTPSAKDAIRDLKSKPAQAKSSNSSRVEPIVPDYEFKWKKGADPKTPEAIEAFFNSPELRVLKERICDMGRRIWEKNYCDGNGGNITIRVGDNLVLCTPTLISKGFIAVDDICMVDLDGNQVAGSRKRTSEVNTHLAIMKATPDAKSCVHAHPIHATAFAIAGVKPPTCLIPEPEVFLGEIALAHYETPGTPENAKAVGALAPDHQSIIMQNHGVICWGKDVEDAYWKMENTEAYCNTVYIASQLGHGLNTYGGNKLQELIAIRRSLGMPDKREGLKECELCDNSEFSPGVVCVSSSGCDCEDNNNSSPSVDTSDAEAIVQKVTDLIMRQLSA</sequence>
<dbReference type="InterPro" id="IPR001303">
    <property type="entry name" value="Aldolase_II/adducin_N"/>
</dbReference>
<dbReference type="AlphaFoldDB" id="A0AAQ3L9H5"/>
<evidence type="ECO:0000313" key="5">
    <source>
        <dbReference type="Proteomes" id="UP001304300"/>
    </source>
</evidence>
<dbReference type="EMBL" id="CP136920">
    <property type="protein sequence ID" value="WOO41571.1"/>
    <property type="molecule type" value="Genomic_DNA"/>
</dbReference>
<accession>A0AAQ3L9H5</accession>
<evidence type="ECO:0000256" key="2">
    <source>
        <dbReference type="ARBA" id="ARBA00023239"/>
    </source>
</evidence>
<dbReference type="GO" id="GO:0019323">
    <property type="term" value="P:pentose catabolic process"/>
    <property type="evidence" value="ECO:0007669"/>
    <property type="project" value="TreeGrafter"/>
</dbReference>
<dbReference type="KEGG" id="puo:RZN69_00620"/>
<name>A0AAQ3L9H5_9BACT</name>
<organism evidence="4 5">
    <name type="scientific">Rubellicoccus peritrichatus</name>
    <dbReference type="NCBI Taxonomy" id="3080537"/>
    <lineage>
        <taxon>Bacteria</taxon>
        <taxon>Pseudomonadati</taxon>
        <taxon>Verrucomicrobiota</taxon>
        <taxon>Opitutia</taxon>
        <taxon>Puniceicoccales</taxon>
        <taxon>Cerasicoccaceae</taxon>
        <taxon>Rubellicoccus</taxon>
    </lineage>
</organism>
<dbReference type="SMART" id="SM01007">
    <property type="entry name" value="Aldolase_II"/>
    <property type="match status" value="1"/>
</dbReference>
<evidence type="ECO:0000313" key="4">
    <source>
        <dbReference type="EMBL" id="WOO41571.1"/>
    </source>
</evidence>
<gene>
    <name evidence="4" type="ORF">RZN69_00620</name>
</gene>
<proteinExistence type="predicted"/>
<dbReference type="Proteomes" id="UP001304300">
    <property type="component" value="Chromosome"/>
</dbReference>
<dbReference type="Gene3D" id="3.40.225.10">
    <property type="entry name" value="Class II aldolase/adducin N-terminal domain"/>
    <property type="match status" value="1"/>
</dbReference>
<dbReference type="GO" id="GO:0016832">
    <property type="term" value="F:aldehyde-lyase activity"/>
    <property type="evidence" value="ECO:0007669"/>
    <property type="project" value="TreeGrafter"/>
</dbReference>
<dbReference type="RefSeq" id="WP_317834055.1">
    <property type="nucleotide sequence ID" value="NZ_CP136920.1"/>
</dbReference>
<keyword evidence="1" id="KW-0479">Metal-binding</keyword>
<dbReference type="Pfam" id="PF00596">
    <property type="entry name" value="Aldolase_II"/>
    <property type="match status" value="1"/>
</dbReference>